<dbReference type="HOGENOM" id="CLU_1892454_0_0_10"/>
<accession>B3QMZ2</accession>
<dbReference type="AlphaFoldDB" id="B3QMZ2"/>
<gene>
    <name evidence="1" type="ordered locus">Cpar_0882</name>
</gene>
<dbReference type="STRING" id="517417.Cpar_0882"/>
<reference evidence="1" key="1">
    <citation type="submission" date="2008-06" db="EMBL/GenBank/DDBJ databases">
        <title>Complete sequence of Chlorobaculum parvum NCIB 8327.</title>
        <authorList>
            <consortium name="US DOE Joint Genome Institute"/>
            <person name="Lucas S."/>
            <person name="Copeland A."/>
            <person name="Lapidus A."/>
            <person name="Glavina del Rio T."/>
            <person name="Dalin E."/>
            <person name="Tice H."/>
            <person name="Bruce D."/>
            <person name="Goodwin L."/>
            <person name="Pitluck S."/>
            <person name="Schmutz J."/>
            <person name="Larimer F."/>
            <person name="Land M."/>
            <person name="Hauser L."/>
            <person name="Kyrpides N."/>
            <person name="Mikhailova N."/>
            <person name="Zhao F."/>
            <person name="Li T."/>
            <person name="Liu Z."/>
            <person name="Overmann J."/>
            <person name="Bryant D.A."/>
            <person name="Richardson P."/>
        </authorList>
    </citation>
    <scope>NUCLEOTIDE SEQUENCE [LARGE SCALE GENOMIC DNA]</scope>
    <source>
        <strain evidence="1">NCIB 8327</strain>
    </source>
</reference>
<dbReference type="EMBL" id="CP001099">
    <property type="protein sequence ID" value="ACF11295.1"/>
    <property type="molecule type" value="Genomic_DNA"/>
</dbReference>
<evidence type="ECO:0000313" key="1">
    <source>
        <dbReference type="EMBL" id="ACF11295.1"/>
    </source>
</evidence>
<sequence>MCLAVYLASNKPIPLVEWNDAAPRFNVVPIIDDELLVKKQFRNQNVVYVGSHQGCGCGFFKEGASGEELLLVQANYDSLVRYLGELMSDGANIEIFCCWEGDQGSEPEFKERLSLAGLGSESFEFKENAYYEIV</sequence>
<dbReference type="KEGG" id="cpc:Cpar_0882"/>
<protein>
    <submittedName>
        <fullName evidence="1">Uncharacterized protein</fullName>
    </submittedName>
</protein>
<proteinExistence type="predicted"/>
<organism evidence="1 2">
    <name type="scientific">Chlorobaculum parvum (strain DSM 263 / NCIMB 8327)</name>
    <name type="common">Chlorobium vibrioforme subsp. thiosulfatophilum</name>
    <dbReference type="NCBI Taxonomy" id="517417"/>
    <lineage>
        <taxon>Bacteria</taxon>
        <taxon>Pseudomonadati</taxon>
        <taxon>Chlorobiota</taxon>
        <taxon>Chlorobiia</taxon>
        <taxon>Chlorobiales</taxon>
        <taxon>Chlorobiaceae</taxon>
        <taxon>Chlorobaculum</taxon>
    </lineage>
</organism>
<dbReference type="Proteomes" id="UP000008811">
    <property type="component" value="Chromosome"/>
</dbReference>
<keyword evidence="2" id="KW-1185">Reference proteome</keyword>
<dbReference type="RefSeq" id="WP_012502128.1">
    <property type="nucleotide sequence ID" value="NC_011027.1"/>
</dbReference>
<evidence type="ECO:0000313" key="2">
    <source>
        <dbReference type="Proteomes" id="UP000008811"/>
    </source>
</evidence>
<name>B3QMZ2_CHLP8</name>